<keyword evidence="2" id="KW-0378">Hydrolase</keyword>
<dbReference type="PANTHER" id="PTHR43046">
    <property type="entry name" value="GDP-MANNOSE MANNOSYL HYDROLASE"/>
    <property type="match status" value="1"/>
</dbReference>
<dbReference type="Proteomes" id="UP000291758">
    <property type="component" value="Chromosome"/>
</dbReference>
<dbReference type="InterPro" id="IPR015797">
    <property type="entry name" value="NUDIX_hydrolase-like_dom_sf"/>
</dbReference>
<dbReference type="KEGG" id="xyl:ET495_11235"/>
<dbReference type="PROSITE" id="PS00893">
    <property type="entry name" value="NUDIX_BOX"/>
    <property type="match status" value="1"/>
</dbReference>
<comment type="cofactor">
    <cofactor evidence="1">
        <name>Mg(2+)</name>
        <dbReference type="ChEBI" id="CHEBI:18420"/>
    </cofactor>
</comment>
<name>A0A4P6ESC0_9MICO</name>
<dbReference type="InterPro" id="IPR020084">
    <property type="entry name" value="NUDIX_hydrolase_CS"/>
</dbReference>
<dbReference type="PROSITE" id="PS51462">
    <property type="entry name" value="NUDIX"/>
    <property type="match status" value="1"/>
</dbReference>
<proteinExistence type="predicted"/>
<dbReference type="Gene3D" id="3.90.79.10">
    <property type="entry name" value="Nucleoside Triphosphate Pyrophosphohydrolase"/>
    <property type="match status" value="1"/>
</dbReference>
<evidence type="ECO:0000256" key="1">
    <source>
        <dbReference type="ARBA" id="ARBA00001946"/>
    </source>
</evidence>
<organism evidence="4 5">
    <name type="scientific">Xylanimonas allomyrinae</name>
    <dbReference type="NCBI Taxonomy" id="2509459"/>
    <lineage>
        <taxon>Bacteria</taxon>
        <taxon>Bacillati</taxon>
        <taxon>Actinomycetota</taxon>
        <taxon>Actinomycetes</taxon>
        <taxon>Micrococcales</taxon>
        <taxon>Promicromonosporaceae</taxon>
        <taxon>Xylanimonas</taxon>
    </lineage>
</organism>
<dbReference type="CDD" id="cd18879">
    <property type="entry name" value="NUDIX_Hydrolase"/>
    <property type="match status" value="1"/>
</dbReference>
<dbReference type="AlphaFoldDB" id="A0A4P6ESC0"/>
<dbReference type="SUPFAM" id="SSF55811">
    <property type="entry name" value="Nudix"/>
    <property type="match status" value="1"/>
</dbReference>
<dbReference type="Pfam" id="PF00293">
    <property type="entry name" value="NUDIX"/>
    <property type="match status" value="1"/>
</dbReference>
<dbReference type="GO" id="GO:0016787">
    <property type="term" value="F:hydrolase activity"/>
    <property type="evidence" value="ECO:0007669"/>
    <property type="project" value="UniProtKB-KW"/>
</dbReference>
<evidence type="ECO:0000259" key="3">
    <source>
        <dbReference type="PROSITE" id="PS51462"/>
    </source>
</evidence>
<dbReference type="OrthoDB" id="9814308at2"/>
<reference evidence="4 5" key="1">
    <citation type="submission" date="2019-01" db="EMBL/GenBank/DDBJ databases">
        <title>Genome sequencing of strain 2JSPR-7.</title>
        <authorList>
            <person name="Heo J."/>
            <person name="Kim S.-J."/>
            <person name="Kim J.-S."/>
            <person name="Hong S.-B."/>
            <person name="Kwon S.-W."/>
        </authorList>
    </citation>
    <scope>NUCLEOTIDE SEQUENCE [LARGE SCALE GENOMIC DNA]</scope>
    <source>
        <strain evidence="4 5">2JSPR-7</strain>
    </source>
</reference>
<protein>
    <submittedName>
        <fullName evidence="4">NUDIX domain-containing protein</fullName>
    </submittedName>
</protein>
<gene>
    <name evidence="4" type="ORF">ET495_11235</name>
</gene>
<evidence type="ECO:0000313" key="4">
    <source>
        <dbReference type="EMBL" id="QAY64863.1"/>
    </source>
</evidence>
<evidence type="ECO:0000256" key="2">
    <source>
        <dbReference type="ARBA" id="ARBA00022801"/>
    </source>
</evidence>
<sequence>MLARAARRAPPRERLPSFHAHPPYVAGLRERIGTDLLWLPGVTVVVRDDAGLLLLARRADSGLWALISGIVDPGEEPAVAAVREVAEETGVDVVVDALAAVSTTPETVYANGDRSVYLDLLFRARPVSPESAAAARVGDDENLAVGWFAPGSLPDDLQPSTRARLALLDAFEAGSGAAVFSA</sequence>
<evidence type="ECO:0000313" key="5">
    <source>
        <dbReference type="Proteomes" id="UP000291758"/>
    </source>
</evidence>
<dbReference type="PANTHER" id="PTHR43046:SF16">
    <property type="entry name" value="ADP-RIBOSE PYROPHOSPHATASE YJHB-RELATED"/>
    <property type="match status" value="1"/>
</dbReference>
<dbReference type="EMBL" id="CP035495">
    <property type="protein sequence ID" value="QAY64863.1"/>
    <property type="molecule type" value="Genomic_DNA"/>
</dbReference>
<feature type="domain" description="Nudix hydrolase" evidence="3">
    <location>
        <begin position="37"/>
        <end position="171"/>
    </location>
</feature>
<dbReference type="InterPro" id="IPR000086">
    <property type="entry name" value="NUDIX_hydrolase_dom"/>
</dbReference>
<accession>A0A4P6ESC0</accession>
<keyword evidence="5" id="KW-1185">Reference proteome</keyword>